<dbReference type="GO" id="GO:0016020">
    <property type="term" value="C:membrane"/>
    <property type="evidence" value="ECO:0007669"/>
    <property type="project" value="UniProtKB-SubCell"/>
</dbReference>
<feature type="domain" description="EamA" evidence="7">
    <location>
        <begin position="307"/>
        <end position="437"/>
    </location>
</feature>
<feature type="region of interest" description="Disordered" evidence="5">
    <location>
        <begin position="26"/>
        <end position="55"/>
    </location>
</feature>
<evidence type="ECO:0000259" key="7">
    <source>
        <dbReference type="Pfam" id="PF00892"/>
    </source>
</evidence>
<evidence type="ECO:0000256" key="5">
    <source>
        <dbReference type="SAM" id="MobiDB-lite"/>
    </source>
</evidence>
<comment type="subcellular location">
    <subcellularLocation>
        <location evidence="1">Membrane</location>
        <topology evidence="1">Multi-pass membrane protein</topology>
    </subcellularLocation>
</comment>
<keyword evidence="3 6" id="KW-1133">Transmembrane helix</keyword>
<dbReference type="EMBL" id="NAJL01000024">
    <property type="protein sequence ID" value="TKA27161.1"/>
    <property type="molecule type" value="Genomic_DNA"/>
</dbReference>
<dbReference type="InterPro" id="IPR000620">
    <property type="entry name" value="EamA_dom"/>
</dbReference>
<keyword evidence="4 6" id="KW-0472">Membrane</keyword>
<feature type="domain" description="EamA" evidence="7">
    <location>
        <begin position="111"/>
        <end position="250"/>
    </location>
</feature>
<feature type="transmembrane region" description="Helical" evidence="6">
    <location>
        <begin position="239"/>
        <end position="259"/>
    </location>
</feature>
<feature type="compositionally biased region" description="Basic and acidic residues" evidence="5">
    <location>
        <begin position="1"/>
        <end position="16"/>
    </location>
</feature>
<evidence type="ECO:0000256" key="3">
    <source>
        <dbReference type="ARBA" id="ARBA00022989"/>
    </source>
</evidence>
<feature type="transmembrane region" description="Helical" evidence="6">
    <location>
        <begin position="111"/>
        <end position="132"/>
    </location>
</feature>
<dbReference type="Pfam" id="PF00892">
    <property type="entry name" value="EamA"/>
    <property type="match status" value="2"/>
</dbReference>
<accession>A0A4U0TXE6</accession>
<feature type="region of interest" description="Disordered" evidence="5">
    <location>
        <begin position="1"/>
        <end position="20"/>
    </location>
</feature>
<name>A0A4U0TXE6_9PEZI</name>
<dbReference type="PANTHER" id="PTHR22911">
    <property type="entry name" value="ACYL-MALONYL CONDENSING ENZYME-RELATED"/>
    <property type="match status" value="1"/>
</dbReference>
<dbReference type="AlphaFoldDB" id="A0A4U0TXE6"/>
<evidence type="ECO:0000256" key="2">
    <source>
        <dbReference type="ARBA" id="ARBA00022692"/>
    </source>
</evidence>
<comment type="caution">
    <text evidence="8">The sequence shown here is derived from an EMBL/GenBank/DDBJ whole genome shotgun (WGS) entry which is preliminary data.</text>
</comment>
<feature type="transmembrane region" description="Helical" evidence="6">
    <location>
        <begin position="177"/>
        <end position="198"/>
    </location>
</feature>
<feature type="region of interest" description="Disordered" evidence="5">
    <location>
        <begin position="67"/>
        <end position="86"/>
    </location>
</feature>
<dbReference type="InterPro" id="IPR037185">
    <property type="entry name" value="EmrE-like"/>
</dbReference>
<keyword evidence="9" id="KW-1185">Reference proteome</keyword>
<feature type="transmembrane region" description="Helical" evidence="6">
    <location>
        <begin position="144"/>
        <end position="165"/>
    </location>
</feature>
<dbReference type="SUPFAM" id="SSF103481">
    <property type="entry name" value="Multidrug resistance efflux transporter EmrE"/>
    <property type="match status" value="2"/>
</dbReference>
<evidence type="ECO:0000256" key="6">
    <source>
        <dbReference type="SAM" id="Phobius"/>
    </source>
</evidence>
<reference evidence="8 9" key="1">
    <citation type="submission" date="2017-03" db="EMBL/GenBank/DDBJ databases">
        <title>Genomes of endolithic fungi from Antarctica.</title>
        <authorList>
            <person name="Coleine C."/>
            <person name="Masonjones S."/>
            <person name="Stajich J.E."/>
        </authorList>
    </citation>
    <scope>NUCLEOTIDE SEQUENCE [LARGE SCALE GENOMIC DNA]</scope>
    <source>
        <strain evidence="8 9">CCFEE 6315</strain>
    </source>
</reference>
<organism evidence="8 9">
    <name type="scientific">Salinomyces thailandicus</name>
    <dbReference type="NCBI Taxonomy" id="706561"/>
    <lineage>
        <taxon>Eukaryota</taxon>
        <taxon>Fungi</taxon>
        <taxon>Dikarya</taxon>
        <taxon>Ascomycota</taxon>
        <taxon>Pezizomycotina</taxon>
        <taxon>Dothideomycetes</taxon>
        <taxon>Dothideomycetidae</taxon>
        <taxon>Mycosphaerellales</taxon>
        <taxon>Teratosphaeriaceae</taxon>
        <taxon>Salinomyces</taxon>
    </lineage>
</organism>
<feature type="transmembrane region" description="Helical" evidence="6">
    <location>
        <begin position="210"/>
        <end position="227"/>
    </location>
</feature>
<dbReference type="OrthoDB" id="306876at2759"/>
<dbReference type="PANTHER" id="PTHR22911:SF6">
    <property type="entry name" value="SOLUTE CARRIER FAMILY 35 MEMBER G1"/>
    <property type="match status" value="1"/>
</dbReference>
<evidence type="ECO:0000313" key="9">
    <source>
        <dbReference type="Proteomes" id="UP000308549"/>
    </source>
</evidence>
<feature type="transmembrane region" description="Helical" evidence="6">
    <location>
        <begin position="337"/>
        <end position="361"/>
    </location>
</feature>
<gene>
    <name evidence="8" type="ORF">B0A50_04498</name>
</gene>
<protein>
    <recommendedName>
        <fullName evidence="7">EamA domain-containing protein</fullName>
    </recommendedName>
</protein>
<keyword evidence="2 6" id="KW-0812">Transmembrane</keyword>
<evidence type="ECO:0000256" key="1">
    <source>
        <dbReference type="ARBA" id="ARBA00004141"/>
    </source>
</evidence>
<evidence type="ECO:0000313" key="8">
    <source>
        <dbReference type="EMBL" id="TKA27161.1"/>
    </source>
</evidence>
<dbReference type="Proteomes" id="UP000308549">
    <property type="component" value="Unassembled WGS sequence"/>
</dbReference>
<sequence>MIAKSDDAEPKVHDFGLEDVSEVATTPGLEVQQKLEPQNNGFLSAPLSGPIRPLSPDTLSNLSADEYDEIRPSRSPSRSATDRQHDLPRSAYPARLGWRGRLYALWIRNKGLSYMLLAQVFGTLMNVTTRLLEVEGNKGKGLHPFQILFARMSITVLLASGYMWYRKTAYFPLGMPEVRWLLVARGFGGFFGVFGMYYSLLYLPLADATVITFLAPSLACWACSILIKEPFTRLEQLAGLVSLVGVALIARPITLFAAFGSADPPPASGNSDVLPGGNTTVPAGGADADASSYENVTPSQRLAAVAIALVGVLGSATAYTTIRWIGKRAHPLLSVNYFAAWCTFVSTVMLFVLPDVGFILPADLKEWTYLIFLGICGFAMQFLLAAGLAYEKSSRATNMTYTQMLFALSFDKLVFGHTPDLMSIAGSSLILGSAIYVATFANNGKTDAKELADGSRQDDEEAGQGLISGVVDVGTGEDHDRIRSGRPIEEVQMRTLR</sequence>
<feature type="transmembrane region" description="Helical" evidence="6">
    <location>
        <begin position="302"/>
        <end position="325"/>
    </location>
</feature>
<feature type="transmembrane region" description="Helical" evidence="6">
    <location>
        <begin position="367"/>
        <end position="390"/>
    </location>
</feature>
<proteinExistence type="predicted"/>
<evidence type="ECO:0000256" key="4">
    <source>
        <dbReference type="ARBA" id="ARBA00023136"/>
    </source>
</evidence>